<protein>
    <submittedName>
        <fullName evidence="1">Uncharacterized protein</fullName>
    </submittedName>
</protein>
<dbReference type="EMBL" id="LAZR01003860">
    <property type="protein sequence ID" value="KKN14019.1"/>
    <property type="molecule type" value="Genomic_DNA"/>
</dbReference>
<comment type="caution">
    <text evidence="1">The sequence shown here is derived from an EMBL/GenBank/DDBJ whole genome shotgun (WGS) entry which is preliminary data.</text>
</comment>
<accession>A0A0F9N7Z6</accession>
<proteinExistence type="predicted"/>
<dbReference type="AlphaFoldDB" id="A0A0F9N7Z6"/>
<gene>
    <name evidence="1" type="ORF">LCGC14_1000420</name>
</gene>
<name>A0A0F9N7Z6_9ZZZZ</name>
<evidence type="ECO:0000313" key="1">
    <source>
        <dbReference type="EMBL" id="KKN14019.1"/>
    </source>
</evidence>
<organism evidence="1">
    <name type="scientific">marine sediment metagenome</name>
    <dbReference type="NCBI Taxonomy" id="412755"/>
    <lineage>
        <taxon>unclassified sequences</taxon>
        <taxon>metagenomes</taxon>
        <taxon>ecological metagenomes</taxon>
    </lineage>
</organism>
<reference evidence="1" key="1">
    <citation type="journal article" date="2015" name="Nature">
        <title>Complex archaea that bridge the gap between prokaryotes and eukaryotes.</title>
        <authorList>
            <person name="Spang A."/>
            <person name="Saw J.H."/>
            <person name="Jorgensen S.L."/>
            <person name="Zaremba-Niedzwiedzka K."/>
            <person name="Martijn J."/>
            <person name="Lind A.E."/>
            <person name="van Eijk R."/>
            <person name="Schleper C."/>
            <person name="Guy L."/>
            <person name="Ettema T.J."/>
        </authorList>
    </citation>
    <scope>NUCLEOTIDE SEQUENCE</scope>
</reference>
<sequence length="185" mass="21884">MESQQPDPVPANDEVLIEYIDSDTTSNEHFKKSLQQMKTWLSAIYPVSKIDRAMVGYQISGGINIFGQPPTISTRLKTELKIKVRIWTFMNCYYICATMAHDASYDHLECMVSSRRARTGETHGRCNWFPDGKFCQENWEDILTNIVRYEAEEVRSEDWKDKLSRENNWKQWKQRKEKRLECNFL</sequence>